<dbReference type="EC" id="6.3.5.9" evidence="9"/>
<dbReference type="Pfam" id="PF01656">
    <property type="entry name" value="CbiA"/>
    <property type="match status" value="1"/>
</dbReference>
<dbReference type="InterPro" id="IPR011698">
    <property type="entry name" value="GATase_3"/>
</dbReference>
<comment type="similarity">
    <text evidence="2">Belongs to the CobB/CobQ family. CobQ subfamily.</text>
</comment>
<keyword evidence="4 9" id="KW-0436">Ligase</keyword>
<dbReference type="GO" id="GO:0009236">
    <property type="term" value="P:cobalamin biosynthetic process"/>
    <property type="evidence" value="ECO:0007669"/>
    <property type="project" value="UniProtKB-UniRule"/>
</dbReference>
<reference evidence="12 13" key="1">
    <citation type="submission" date="2016-11" db="EMBL/GenBank/DDBJ databases">
        <authorList>
            <person name="Jaros S."/>
            <person name="Januszkiewicz K."/>
            <person name="Wedrychowicz H."/>
        </authorList>
    </citation>
    <scope>NUCLEOTIDE SEQUENCE [LARGE SCALE GENOMIC DNA]</scope>
    <source>
        <strain evidence="12 13">DSM 19436</strain>
    </source>
</reference>
<dbReference type="InterPro" id="IPR029062">
    <property type="entry name" value="Class_I_gatase-like"/>
</dbReference>
<gene>
    <name evidence="9" type="primary">cobB</name>
    <name evidence="12" type="ORF">SAMN02745157_1173</name>
</gene>
<comment type="function">
    <text evidence="9">Catalyzes the ATP-dependent amidation of the two carboxylate groups at positions a and c of hydrogenobyrinate, using either L-glutamine or ammonia as the nitrogen source.</text>
</comment>
<keyword evidence="7 9" id="KW-0460">Magnesium</keyword>
<dbReference type="InterPro" id="IPR004484">
    <property type="entry name" value="CbiA/CobB_synth"/>
</dbReference>
<accession>A0A1M4X7S8</accession>
<dbReference type="NCBIfam" id="NF002204">
    <property type="entry name" value="PRK01077.1"/>
    <property type="match status" value="1"/>
</dbReference>
<evidence type="ECO:0000259" key="10">
    <source>
        <dbReference type="Pfam" id="PF01656"/>
    </source>
</evidence>
<dbReference type="EMBL" id="FQUP01000001">
    <property type="protein sequence ID" value="SHE89453.1"/>
    <property type="molecule type" value="Genomic_DNA"/>
</dbReference>
<dbReference type="PANTHER" id="PTHR43873:SF1">
    <property type="entry name" value="COBYRINATE A,C-DIAMIDE SYNTHASE"/>
    <property type="match status" value="1"/>
</dbReference>
<evidence type="ECO:0000259" key="11">
    <source>
        <dbReference type="Pfam" id="PF07685"/>
    </source>
</evidence>
<evidence type="ECO:0000256" key="6">
    <source>
        <dbReference type="ARBA" id="ARBA00022840"/>
    </source>
</evidence>
<evidence type="ECO:0000256" key="1">
    <source>
        <dbReference type="ARBA" id="ARBA00001946"/>
    </source>
</evidence>
<evidence type="ECO:0000256" key="2">
    <source>
        <dbReference type="ARBA" id="ARBA00006205"/>
    </source>
</evidence>
<dbReference type="PROSITE" id="PS51274">
    <property type="entry name" value="GATASE_COBBQ"/>
    <property type="match status" value="1"/>
</dbReference>
<dbReference type="SUPFAM" id="SSF52317">
    <property type="entry name" value="Class I glutamine amidotransferase-like"/>
    <property type="match status" value="1"/>
</dbReference>
<evidence type="ECO:0000313" key="12">
    <source>
        <dbReference type="EMBL" id="SHE89453.1"/>
    </source>
</evidence>
<dbReference type="Pfam" id="PF07685">
    <property type="entry name" value="GATase_3"/>
    <property type="match status" value="1"/>
</dbReference>
<evidence type="ECO:0000256" key="7">
    <source>
        <dbReference type="ARBA" id="ARBA00022842"/>
    </source>
</evidence>
<comment type="domain">
    <text evidence="9">Comprises of two domains. The C-terminal domain contains the binding site for glutamine and catalyzes the hydrolysis of this substrate to glutamate and ammonia. The N-terminal domain is anticipated to bind ATP and hydrogenobyrinate and catalyzes the ultimate synthesis of the diamide product. The ammonia produced via the glutaminase domain is probably translocated to the adjacent domain via a molecular tunnel, where it reacts with an activated intermediate.</text>
</comment>
<dbReference type="Proteomes" id="UP000184485">
    <property type="component" value="Unassembled WGS sequence"/>
</dbReference>
<dbReference type="Gene3D" id="3.40.50.880">
    <property type="match status" value="1"/>
</dbReference>
<comment type="cofactor">
    <cofactor evidence="1 9">
        <name>Mg(2+)</name>
        <dbReference type="ChEBI" id="CHEBI:18420"/>
    </cofactor>
</comment>
<dbReference type="SUPFAM" id="SSF52540">
    <property type="entry name" value="P-loop containing nucleoside triphosphate hydrolases"/>
    <property type="match status" value="1"/>
</dbReference>
<comment type="miscellaneous">
    <text evidence="9">The a and c carboxylates of hydrogenobyrinate are activated for nucleophilic attack via formation of a phosphorylated intermediate by ATP. CobB catalyzes first the amidation of the c-carboxylate, and then that of the a-carboxylate.</text>
</comment>
<dbReference type="GO" id="GO:0005524">
    <property type="term" value="F:ATP binding"/>
    <property type="evidence" value="ECO:0007669"/>
    <property type="project" value="UniProtKB-UniRule"/>
</dbReference>
<proteinExistence type="inferred from homology"/>
<keyword evidence="5 9" id="KW-0547">Nucleotide-binding</keyword>
<evidence type="ECO:0000313" key="13">
    <source>
        <dbReference type="Proteomes" id="UP000184485"/>
    </source>
</evidence>
<feature type="domain" description="CobB/CobQ-like glutamine amidotransferase" evidence="11">
    <location>
        <begin position="248"/>
        <end position="436"/>
    </location>
</feature>
<feature type="site" description="Increases nucleophilicity of active site Cys" evidence="9">
    <location>
        <position position="433"/>
    </location>
</feature>
<dbReference type="GO" id="GO:0043802">
    <property type="term" value="F:hydrogenobyrinic acid a,c-diamide synthase (glutamine-hydrolysing) activity"/>
    <property type="evidence" value="ECO:0007669"/>
    <property type="project" value="UniProtKB-UniRule"/>
</dbReference>
<keyword evidence="13" id="KW-1185">Reference proteome</keyword>
<feature type="active site" description="Nucleophile" evidence="9">
    <location>
        <position position="330"/>
    </location>
</feature>
<evidence type="ECO:0000256" key="5">
    <source>
        <dbReference type="ARBA" id="ARBA00022741"/>
    </source>
</evidence>
<sequence length="438" mass="45174">MTTRGLILSAIRSGEGKTIVTAALIAALRRRGLVVGGAKNGPDYIDPSFHAAASGRPSFNLDSWAMPPALLDGLAARAGDGADLLMIEGALGLFDGVGGPAGARGATADLAARFRLPVVLILDVSGQSQTVAAILRGLMLHDPDVEVAGVILNRVSSERHRALIAEAVAPLGLPILGSLPRDAAFALPERHLGLVQAGEQGDLDARIAAAADCLAGHVDLDALVALARPPHITIEDAALPALPPPGMRIALARDDAFSFVYPHLVDGWRAAGAMIVPFSPLADEAPDPSCDACWLPGGYPELHAGRLAAAATFLSGLRRFGATRRVHGECGGHMVLGRALVDAEGTSHAMAGMLDHVTSFASRRLHLGYRKATLAADCALGPAGARIAGHEYHYSTVVEAGQDAPFATIEDARSVSLGAAGGRRGQVSGSWFHAIASL</sequence>
<dbReference type="RefSeq" id="WP_073051771.1">
    <property type="nucleotide sequence ID" value="NZ_FQUP01000001.1"/>
</dbReference>
<dbReference type="NCBIfam" id="TIGR00379">
    <property type="entry name" value="cobB"/>
    <property type="match status" value="1"/>
</dbReference>
<name>A0A1M4X7S8_9HYPH</name>
<evidence type="ECO:0000256" key="8">
    <source>
        <dbReference type="ARBA" id="ARBA00022962"/>
    </source>
</evidence>
<dbReference type="AlphaFoldDB" id="A0A1M4X7S8"/>
<keyword evidence="8 9" id="KW-0315">Glutamine amidotransferase</keyword>
<dbReference type="CDD" id="cd05388">
    <property type="entry name" value="CobB_N"/>
    <property type="match status" value="1"/>
</dbReference>
<dbReference type="UniPathway" id="UPA00148">
    <property type="reaction ID" value="UER00220"/>
</dbReference>
<protein>
    <recommendedName>
        <fullName evidence="9">Hydrogenobyrinate a,c-diamide synthase</fullName>
        <ecNumber evidence="9">6.3.5.9</ecNumber>
    </recommendedName>
    <alternativeName>
        <fullName evidence="9">Hydrogenobyrinic acid a,c-diamide synthase</fullName>
    </alternativeName>
</protein>
<evidence type="ECO:0000256" key="3">
    <source>
        <dbReference type="ARBA" id="ARBA00022573"/>
    </source>
</evidence>
<keyword evidence="3 9" id="KW-0169">Cobalamin biosynthesis</keyword>
<evidence type="ECO:0000256" key="9">
    <source>
        <dbReference type="HAMAP-Rule" id="MF_00027"/>
    </source>
</evidence>
<dbReference type="InterPro" id="IPR002586">
    <property type="entry name" value="CobQ/CobB/MinD/ParA_Nub-bd_dom"/>
</dbReference>
<dbReference type="OrthoDB" id="9764035at2"/>
<comment type="similarity">
    <text evidence="9">Belongs to the CobB/CbiA family.</text>
</comment>
<feature type="domain" description="CobQ/CobB/MinD/ParA nucleotide binding" evidence="10">
    <location>
        <begin position="10"/>
        <end position="192"/>
    </location>
</feature>
<comment type="catalytic activity">
    <reaction evidence="9">
        <text>hydrogenobyrinate + 2 L-glutamine + 2 ATP + 2 H2O = hydrogenobyrinate a,c-diamide + 2 L-glutamate + 2 ADP + 2 phosphate + 2 H(+)</text>
        <dbReference type="Rhea" id="RHEA:12544"/>
        <dbReference type="ChEBI" id="CHEBI:15377"/>
        <dbReference type="ChEBI" id="CHEBI:15378"/>
        <dbReference type="ChEBI" id="CHEBI:29985"/>
        <dbReference type="ChEBI" id="CHEBI:30616"/>
        <dbReference type="ChEBI" id="CHEBI:43474"/>
        <dbReference type="ChEBI" id="CHEBI:58359"/>
        <dbReference type="ChEBI" id="CHEBI:77873"/>
        <dbReference type="ChEBI" id="CHEBI:77874"/>
        <dbReference type="ChEBI" id="CHEBI:456216"/>
        <dbReference type="EC" id="6.3.5.9"/>
    </reaction>
</comment>
<organism evidence="12 13">
    <name type="scientific">Kaistia soli DSM 19436</name>
    <dbReference type="NCBI Taxonomy" id="1122133"/>
    <lineage>
        <taxon>Bacteria</taxon>
        <taxon>Pseudomonadati</taxon>
        <taxon>Pseudomonadota</taxon>
        <taxon>Alphaproteobacteria</taxon>
        <taxon>Hyphomicrobiales</taxon>
        <taxon>Kaistiaceae</taxon>
        <taxon>Kaistia</taxon>
    </lineage>
</organism>
<dbReference type="STRING" id="1122133.SAMN02745157_1173"/>
<dbReference type="InterPro" id="IPR027417">
    <property type="entry name" value="P-loop_NTPase"/>
</dbReference>
<dbReference type="GO" id="GO:0042242">
    <property type="term" value="F:cobyrinic acid a,c-diamide synthase activity"/>
    <property type="evidence" value="ECO:0007669"/>
    <property type="project" value="InterPro"/>
</dbReference>
<keyword evidence="6 9" id="KW-0067">ATP-binding</keyword>
<evidence type="ECO:0000256" key="4">
    <source>
        <dbReference type="ARBA" id="ARBA00022598"/>
    </source>
</evidence>
<dbReference type="PANTHER" id="PTHR43873">
    <property type="entry name" value="COBYRINATE A,C-DIAMIDE SYNTHASE"/>
    <property type="match status" value="1"/>
</dbReference>
<dbReference type="Gene3D" id="3.40.50.300">
    <property type="entry name" value="P-loop containing nucleotide triphosphate hydrolases"/>
    <property type="match status" value="1"/>
</dbReference>
<comment type="pathway">
    <text evidence="9">Cofactor biosynthesis; adenosylcobalamin biosynthesis; cob(II)yrinate a,c-diamide from precorrin-2 (aerobic route): step 9/10.</text>
</comment>
<dbReference type="HAMAP" id="MF_00027">
    <property type="entry name" value="CobB_CbiA"/>
    <property type="match status" value="1"/>
</dbReference>